<evidence type="ECO:0000256" key="1">
    <source>
        <dbReference type="SAM" id="Phobius"/>
    </source>
</evidence>
<proteinExistence type="predicted"/>
<keyword evidence="1" id="KW-1133">Transmembrane helix</keyword>
<keyword evidence="1" id="KW-0812">Transmembrane</keyword>
<reference evidence="2 3" key="1">
    <citation type="submission" date="2017-05" db="EMBL/GenBank/DDBJ databases">
        <title>The isolation and characterization of 16 novel Shigella-infecting phages from the environment.</title>
        <authorList>
            <person name="Doore S.M."/>
            <person name="Schrad J.R."/>
            <person name="Dover J.A."/>
            <person name="Parent K.N."/>
        </authorList>
    </citation>
    <scope>NUCLEOTIDE SEQUENCE [LARGE SCALE GENOMIC DNA]</scope>
</reference>
<evidence type="ECO:0000313" key="3">
    <source>
        <dbReference type="Proteomes" id="UP000223389"/>
    </source>
</evidence>
<dbReference type="Proteomes" id="UP000223389">
    <property type="component" value="Segment"/>
</dbReference>
<feature type="transmembrane region" description="Helical" evidence="1">
    <location>
        <begin position="6"/>
        <end position="27"/>
    </location>
</feature>
<keyword evidence="3" id="KW-1185">Reference proteome</keyword>
<name>A0A291AXH3_9CAUD</name>
<dbReference type="EMBL" id="MF158038">
    <property type="protein sequence ID" value="ATE85711.1"/>
    <property type="molecule type" value="Genomic_DNA"/>
</dbReference>
<organism evidence="2 3">
    <name type="scientific">Shigella phage Sf11 SMD-2017</name>
    <dbReference type="NCBI Taxonomy" id="2282196"/>
    <lineage>
        <taxon>Viruses</taxon>
        <taxon>Duplodnaviria</taxon>
        <taxon>Heunggongvirae</taxon>
        <taxon>Uroviricota</taxon>
        <taxon>Caudoviricetes</taxon>
        <taxon>Cedarrivervirus</taxon>
        <taxon>Cedarrivervirus Sf11</taxon>
    </lineage>
</organism>
<protein>
    <submittedName>
        <fullName evidence="2">Uncharacterized protein</fullName>
    </submittedName>
</protein>
<sequence>MAAMILTLIVTVFFVYILIRNQLVYIIRGKFIDYFYEEDHDGYAAGKRFHEVLPSYDEMLCKFWVWPLSKSYPAYRNRNRNK</sequence>
<accession>A0A291AXH3</accession>
<evidence type="ECO:0000313" key="2">
    <source>
        <dbReference type="EMBL" id="ATE85711.1"/>
    </source>
</evidence>
<keyword evidence="1" id="KW-0472">Membrane</keyword>
<gene>
    <name evidence="2" type="ORF">Sf11_gp64</name>
</gene>